<dbReference type="Pfam" id="PF11157">
    <property type="entry name" value="DUF2937"/>
    <property type="match status" value="1"/>
</dbReference>
<dbReference type="Proteomes" id="UP000184268">
    <property type="component" value="Unassembled WGS sequence"/>
</dbReference>
<keyword evidence="1" id="KW-1133">Transmembrane helix</keyword>
<gene>
    <name evidence="2" type="ORF">SAMN02745129_0200</name>
</gene>
<reference evidence="2 3" key="1">
    <citation type="submission" date="2016-11" db="EMBL/GenBank/DDBJ databases">
        <authorList>
            <person name="Jaros S."/>
            <person name="Januszkiewicz K."/>
            <person name="Wedrychowicz H."/>
        </authorList>
    </citation>
    <scope>NUCLEOTIDE SEQUENCE [LARGE SCALE GENOMIC DNA]</scope>
    <source>
        <strain evidence="2 3">DSM 16917</strain>
    </source>
</reference>
<evidence type="ECO:0000256" key="1">
    <source>
        <dbReference type="SAM" id="Phobius"/>
    </source>
</evidence>
<organism evidence="2 3">
    <name type="scientific">Ferrimonas marina</name>
    <dbReference type="NCBI Taxonomy" id="299255"/>
    <lineage>
        <taxon>Bacteria</taxon>
        <taxon>Pseudomonadati</taxon>
        <taxon>Pseudomonadota</taxon>
        <taxon>Gammaproteobacteria</taxon>
        <taxon>Alteromonadales</taxon>
        <taxon>Ferrimonadaceae</taxon>
        <taxon>Ferrimonas</taxon>
    </lineage>
</organism>
<keyword evidence="1" id="KW-0472">Membrane</keyword>
<evidence type="ECO:0008006" key="4">
    <source>
        <dbReference type="Google" id="ProtNLM"/>
    </source>
</evidence>
<sequence>MLRDYARLTLFMCMVLLGIQIPGFLELYQQRLQAHVTEARHSLSGFQQTADRHFDGNLAALVEYYRSSSDAVFREDANSLAVIIERVLVLESEMAAMDSGQFGQIAHLMTRADQSLRADTLAHYQYRVILNPAAIGWGLGIALLLSLLVEGVGRLLWPRRRHHRHRPVYN</sequence>
<dbReference type="AlphaFoldDB" id="A0A1M5ZG11"/>
<name>A0A1M5ZG11_9GAMM</name>
<feature type="transmembrane region" description="Helical" evidence="1">
    <location>
        <begin position="7"/>
        <end position="25"/>
    </location>
</feature>
<evidence type="ECO:0000313" key="2">
    <source>
        <dbReference type="EMBL" id="SHI22833.1"/>
    </source>
</evidence>
<dbReference type="EMBL" id="FQXG01000011">
    <property type="protein sequence ID" value="SHI22833.1"/>
    <property type="molecule type" value="Genomic_DNA"/>
</dbReference>
<dbReference type="InterPro" id="IPR022584">
    <property type="entry name" value="DUF2937"/>
</dbReference>
<feature type="transmembrane region" description="Helical" evidence="1">
    <location>
        <begin position="134"/>
        <end position="157"/>
    </location>
</feature>
<proteinExistence type="predicted"/>
<dbReference type="RefSeq" id="WP_067662415.1">
    <property type="nucleotide sequence ID" value="NZ_FQXG01000011.1"/>
</dbReference>
<accession>A0A1M5ZG11</accession>
<protein>
    <recommendedName>
        <fullName evidence="4">DUF2937 domain-containing protein</fullName>
    </recommendedName>
</protein>
<dbReference type="STRING" id="299255.SAMN02745129_0200"/>
<keyword evidence="3" id="KW-1185">Reference proteome</keyword>
<dbReference type="InterPro" id="IPR016917">
    <property type="entry name" value="UCP029393"/>
</dbReference>
<evidence type="ECO:0000313" key="3">
    <source>
        <dbReference type="Proteomes" id="UP000184268"/>
    </source>
</evidence>
<dbReference type="PIRSF" id="PIRSF029393">
    <property type="entry name" value="UCP029393"/>
    <property type="match status" value="1"/>
</dbReference>
<keyword evidence="1" id="KW-0812">Transmembrane</keyword>
<dbReference type="OrthoDB" id="7021410at2"/>